<gene>
    <name evidence="1" type="ORF">K0U00_46860</name>
</gene>
<evidence type="ECO:0000313" key="2">
    <source>
        <dbReference type="Proteomes" id="UP001519887"/>
    </source>
</evidence>
<dbReference type="EMBL" id="JAHZIK010003098">
    <property type="protein sequence ID" value="MBW7461605.1"/>
    <property type="molecule type" value="Genomic_DNA"/>
</dbReference>
<keyword evidence="2" id="KW-1185">Reference proteome</keyword>
<proteinExistence type="predicted"/>
<feature type="non-terminal residue" evidence="1">
    <location>
        <position position="1"/>
    </location>
</feature>
<dbReference type="Proteomes" id="UP001519887">
    <property type="component" value="Unassembled WGS sequence"/>
</dbReference>
<comment type="caution">
    <text evidence="1">The sequence shown here is derived from an EMBL/GenBank/DDBJ whole genome shotgun (WGS) entry which is preliminary data.</text>
</comment>
<dbReference type="Pfam" id="PF15632">
    <property type="entry name" value="ATPgrasp_Ter"/>
    <property type="match status" value="1"/>
</dbReference>
<organism evidence="1 2">
    <name type="scientific">Paenibacillus sepulcri</name>
    <dbReference type="NCBI Taxonomy" id="359917"/>
    <lineage>
        <taxon>Bacteria</taxon>
        <taxon>Bacillati</taxon>
        <taxon>Bacillota</taxon>
        <taxon>Bacilli</taxon>
        <taxon>Bacillales</taxon>
        <taxon>Paenibacillaceae</taxon>
        <taxon>Paenibacillus</taxon>
    </lineage>
</organism>
<accession>A0ABS7CKZ0</accession>
<dbReference type="SUPFAM" id="SSF56059">
    <property type="entry name" value="Glutathione synthetase ATP-binding domain-like"/>
    <property type="match status" value="1"/>
</dbReference>
<name>A0ABS7CKZ0_9BACL</name>
<dbReference type="Gene3D" id="3.30.470.20">
    <property type="entry name" value="ATP-grasp fold, B domain"/>
    <property type="match status" value="1"/>
</dbReference>
<sequence>LPGAVGCITLQCFKQENGEITFIEINPRFGGGIPLAIEAGADFPLWTIMLGRGEQFTGEPDDSWDDDLTMLRYDDAFFTKEFAYGH</sequence>
<reference evidence="1 2" key="1">
    <citation type="submission" date="2021-07" db="EMBL/GenBank/DDBJ databases">
        <title>Paenibacillus radiodurans sp. nov., isolated from the southeastern edge of Tengger Desert.</title>
        <authorList>
            <person name="Zhang G."/>
        </authorList>
    </citation>
    <scope>NUCLEOTIDE SEQUENCE [LARGE SCALE GENOMIC DNA]</scope>
    <source>
        <strain evidence="1 2">CCM 7311</strain>
    </source>
</reference>
<protein>
    <submittedName>
        <fullName evidence="1">ATP-grasp domain-containing protein</fullName>
    </submittedName>
</protein>
<evidence type="ECO:0000313" key="1">
    <source>
        <dbReference type="EMBL" id="MBW7461605.1"/>
    </source>
</evidence>